<accession>A0A645C3B4</accession>
<dbReference type="PANTHER" id="PTHR48101:SF4">
    <property type="entry name" value="METHYLMALONYL-COA MUTASE, MITOCHONDRIAL"/>
    <property type="match status" value="1"/>
</dbReference>
<organism evidence="2">
    <name type="scientific">bioreactor metagenome</name>
    <dbReference type="NCBI Taxonomy" id="1076179"/>
    <lineage>
        <taxon>unclassified sequences</taxon>
        <taxon>metagenomes</taxon>
        <taxon>ecological metagenomes</taxon>
    </lineage>
</organism>
<comment type="caution">
    <text evidence="2">The sequence shown here is derived from an EMBL/GenBank/DDBJ whole genome shotgun (WGS) entry which is preliminary data.</text>
</comment>
<dbReference type="InterPro" id="IPR016176">
    <property type="entry name" value="Cbl-dep_enz_cat"/>
</dbReference>
<dbReference type="Gene3D" id="3.20.20.240">
    <property type="entry name" value="Methylmalonyl-CoA mutase"/>
    <property type="match status" value="1"/>
</dbReference>
<proteinExistence type="predicted"/>
<gene>
    <name evidence="2" type="ORF">SDC9_119125</name>
</gene>
<dbReference type="SUPFAM" id="SSF51703">
    <property type="entry name" value="Cobalamin (vitamin B12)-dependent enzymes"/>
    <property type="match status" value="1"/>
</dbReference>
<dbReference type="PANTHER" id="PTHR48101">
    <property type="entry name" value="METHYLMALONYL-COA MUTASE, MITOCHONDRIAL-RELATED"/>
    <property type="match status" value="1"/>
</dbReference>
<dbReference type="InterPro" id="IPR006099">
    <property type="entry name" value="MeMalonylCoA_mutase_a/b_cat"/>
</dbReference>
<evidence type="ECO:0000313" key="2">
    <source>
        <dbReference type="EMBL" id="MPM72152.1"/>
    </source>
</evidence>
<dbReference type="Pfam" id="PF01642">
    <property type="entry name" value="MM_CoA_mutase"/>
    <property type="match status" value="1"/>
</dbReference>
<dbReference type="AlphaFoldDB" id="A0A645C3B4"/>
<feature type="domain" description="Methylmalonyl-CoA mutase alpha/beta chain catalytic" evidence="1">
    <location>
        <begin position="40"/>
        <end position="130"/>
    </location>
</feature>
<dbReference type="GO" id="GO:0031419">
    <property type="term" value="F:cobalamin binding"/>
    <property type="evidence" value="ECO:0007669"/>
    <property type="project" value="InterPro"/>
</dbReference>
<protein>
    <recommendedName>
        <fullName evidence="1">Methylmalonyl-CoA mutase alpha/beta chain catalytic domain-containing protein</fullName>
    </recommendedName>
</protein>
<sequence length="139" mass="15697">MNNNKEFLFSEFERTSFDAWKEEAVKLLKGKPYEKALLTKTYEGIVLNPIYTQEDFEDISHIDAYPGFAPYVRGTKADGYIAKPWDICQEIDAGHPEAFNEILLHDLYRGQTAIGIVLDKASRIGVDPDEGGDLPIGNR</sequence>
<name>A0A645C3B4_9ZZZZ</name>
<dbReference type="GO" id="GO:0004494">
    <property type="term" value="F:methylmalonyl-CoA mutase activity"/>
    <property type="evidence" value="ECO:0007669"/>
    <property type="project" value="TreeGrafter"/>
</dbReference>
<reference evidence="2" key="1">
    <citation type="submission" date="2019-08" db="EMBL/GenBank/DDBJ databases">
        <authorList>
            <person name="Kucharzyk K."/>
            <person name="Murdoch R.W."/>
            <person name="Higgins S."/>
            <person name="Loffler F."/>
        </authorList>
    </citation>
    <scope>NUCLEOTIDE SEQUENCE</scope>
</reference>
<dbReference type="GO" id="GO:0005737">
    <property type="term" value="C:cytoplasm"/>
    <property type="evidence" value="ECO:0007669"/>
    <property type="project" value="TreeGrafter"/>
</dbReference>
<evidence type="ECO:0000259" key="1">
    <source>
        <dbReference type="Pfam" id="PF01642"/>
    </source>
</evidence>
<dbReference type="EMBL" id="VSSQ01024561">
    <property type="protein sequence ID" value="MPM72152.1"/>
    <property type="molecule type" value="Genomic_DNA"/>
</dbReference>
<dbReference type="GO" id="GO:0019678">
    <property type="term" value="P:propionate metabolic process, methylmalonyl pathway"/>
    <property type="evidence" value="ECO:0007669"/>
    <property type="project" value="TreeGrafter"/>
</dbReference>